<feature type="compositionally biased region" description="Basic and acidic residues" evidence="5">
    <location>
        <begin position="25"/>
        <end position="44"/>
    </location>
</feature>
<keyword evidence="2 4" id="KW-0728">SH3 domain</keyword>
<evidence type="ECO:0000313" key="9">
    <source>
        <dbReference type="EnsemblMetazoa" id="PHUM221180-PA"/>
    </source>
</evidence>
<organism>
    <name type="scientific">Pediculus humanus subsp. corporis</name>
    <name type="common">Body louse</name>
    <dbReference type="NCBI Taxonomy" id="121224"/>
    <lineage>
        <taxon>Eukaryota</taxon>
        <taxon>Metazoa</taxon>
        <taxon>Ecdysozoa</taxon>
        <taxon>Arthropoda</taxon>
        <taxon>Hexapoda</taxon>
        <taxon>Insecta</taxon>
        <taxon>Pterygota</taxon>
        <taxon>Neoptera</taxon>
        <taxon>Paraneoptera</taxon>
        <taxon>Psocodea</taxon>
        <taxon>Troctomorpha</taxon>
        <taxon>Phthiraptera</taxon>
        <taxon>Anoplura</taxon>
        <taxon>Pediculidae</taxon>
        <taxon>Pediculus</taxon>
    </lineage>
</organism>
<feature type="compositionally biased region" description="Polar residues" evidence="5">
    <location>
        <begin position="272"/>
        <end position="281"/>
    </location>
</feature>
<dbReference type="OMA" id="MRRHNDY"/>
<dbReference type="PRINTS" id="PR00452">
    <property type="entry name" value="SH3DOMAIN"/>
</dbReference>
<dbReference type="InParanoid" id="E0VI61"/>
<dbReference type="SUPFAM" id="SSF50044">
    <property type="entry name" value="SH3-domain"/>
    <property type="match status" value="3"/>
</dbReference>
<dbReference type="InterPro" id="IPR036028">
    <property type="entry name" value="SH3-like_dom_sf"/>
</dbReference>
<dbReference type="PROSITE" id="PS50002">
    <property type="entry name" value="SH3"/>
    <property type="match status" value="3"/>
</dbReference>
<dbReference type="PANTHER" id="PTHR14167">
    <property type="entry name" value="SH3 DOMAIN-CONTAINING"/>
    <property type="match status" value="1"/>
</dbReference>
<accession>E0VI61</accession>
<dbReference type="KEGG" id="phu:Phum_PHUM221180"/>
<feature type="domain" description="SH3" evidence="6">
    <location>
        <begin position="524"/>
        <end position="584"/>
    </location>
</feature>
<dbReference type="Gene3D" id="2.30.30.40">
    <property type="entry name" value="SH3 Domains"/>
    <property type="match status" value="3"/>
</dbReference>
<keyword evidence="3" id="KW-0965">Cell junction</keyword>
<dbReference type="Proteomes" id="UP000009046">
    <property type="component" value="Unassembled WGS sequence"/>
</dbReference>
<feature type="region of interest" description="Disordered" evidence="5">
    <location>
        <begin position="266"/>
        <end position="307"/>
    </location>
</feature>
<evidence type="ECO:0000256" key="4">
    <source>
        <dbReference type="PROSITE-ProRule" id="PRU00192"/>
    </source>
</evidence>
<dbReference type="SMART" id="SM00326">
    <property type="entry name" value="SH3"/>
    <property type="match status" value="3"/>
</dbReference>
<reference evidence="9" key="3">
    <citation type="submission" date="2021-02" db="UniProtKB">
        <authorList>
            <consortium name="EnsemblMetazoa"/>
        </authorList>
    </citation>
    <scope>IDENTIFICATION</scope>
    <source>
        <strain evidence="9">USDA</strain>
    </source>
</reference>
<dbReference type="PROSITE" id="PS50831">
    <property type="entry name" value="SOHO"/>
    <property type="match status" value="1"/>
</dbReference>
<feature type="domain" description="SoHo" evidence="7">
    <location>
        <begin position="179"/>
        <end position="241"/>
    </location>
</feature>
<dbReference type="GeneID" id="8237765"/>
<evidence type="ECO:0000313" key="10">
    <source>
        <dbReference type="Proteomes" id="UP000009046"/>
    </source>
</evidence>
<protein>
    <submittedName>
        <fullName evidence="8 9">Dcapl, putative</fullName>
    </submittedName>
</protein>
<feature type="compositionally biased region" description="Basic and acidic residues" evidence="5">
    <location>
        <begin position="401"/>
        <end position="418"/>
    </location>
</feature>
<evidence type="ECO:0000259" key="7">
    <source>
        <dbReference type="PROSITE" id="PS50831"/>
    </source>
</evidence>
<dbReference type="EnsemblMetazoa" id="PHUM221180-RA">
    <property type="protein sequence ID" value="PHUM221180-PA"/>
    <property type="gene ID" value="PHUM221180"/>
</dbReference>
<dbReference type="InterPro" id="IPR050384">
    <property type="entry name" value="Endophilin_SH3RF"/>
</dbReference>
<dbReference type="HOGENOM" id="CLU_008295_0_0_1"/>
<evidence type="ECO:0000313" key="8">
    <source>
        <dbReference type="EMBL" id="EEB13067.1"/>
    </source>
</evidence>
<evidence type="ECO:0000256" key="5">
    <source>
        <dbReference type="SAM" id="MobiDB-lite"/>
    </source>
</evidence>
<proteinExistence type="predicted"/>
<dbReference type="PANTHER" id="PTHR14167:SF116">
    <property type="entry name" value="CAP, ISOFORM AC"/>
    <property type="match status" value="1"/>
</dbReference>
<evidence type="ECO:0000256" key="2">
    <source>
        <dbReference type="ARBA" id="ARBA00022443"/>
    </source>
</evidence>
<feature type="region of interest" description="Disordered" evidence="5">
    <location>
        <begin position="24"/>
        <end position="66"/>
    </location>
</feature>
<keyword evidence="10" id="KW-1185">Reference proteome</keyword>
<reference evidence="8" key="1">
    <citation type="submission" date="2007-04" db="EMBL/GenBank/DDBJ databases">
        <title>Annotation of Pediculus humanus corporis strain USDA.</title>
        <authorList>
            <person name="Kirkness E."/>
            <person name="Hannick L."/>
            <person name="Hass B."/>
            <person name="Bruggner R."/>
            <person name="Lawson D."/>
            <person name="Bidwell S."/>
            <person name="Joardar V."/>
            <person name="Caler E."/>
            <person name="Walenz B."/>
            <person name="Inman J."/>
            <person name="Schobel S."/>
            <person name="Galinsky K."/>
            <person name="Amedeo P."/>
            <person name="Strausberg R."/>
        </authorList>
    </citation>
    <scope>NUCLEOTIDE SEQUENCE</scope>
    <source>
        <strain evidence="8">USDA</strain>
    </source>
</reference>
<feature type="compositionally biased region" description="Basic and acidic residues" evidence="5">
    <location>
        <begin position="283"/>
        <end position="294"/>
    </location>
</feature>
<feature type="region of interest" description="Disordered" evidence="5">
    <location>
        <begin position="78"/>
        <end position="103"/>
    </location>
</feature>
<dbReference type="OrthoDB" id="19092at2759"/>
<dbReference type="CDD" id="cd11782">
    <property type="entry name" value="SH3_Sorbs_2"/>
    <property type="match status" value="1"/>
</dbReference>
<feature type="domain" description="SH3" evidence="6">
    <location>
        <begin position="720"/>
        <end position="781"/>
    </location>
</feature>
<dbReference type="AlphaFoldDB" id="E0VI61"/>
<dbReference type="InterPro" id="IPR001452">
    <property type="entry name" value="SH3_domain"/>
</dbReference>
<gene>
    <name evidence="9" type="primary">8237765</name>
    <name evidence="8" type="ORF">Phum_PHUM221180</name>
</gene>
<reference evidence="8" key="2">
    <citation type="submission" date="2007-04" db="EMBL/GenBank/DDBJ databases">
        <title>The genome of the human body louse.</title>
        <authorList>
            <consortium name="The Human Body Louse Genome Consortium"/>
            <person name="Kirkness E."/>
            <person name="Walenz B."/>
            <person name="Hass B."/>
            <person name="Bruggner R."/>
            <person name="Strausberg R."/>
        </authorList>
    </citation>
    <scope>NUCLEOTIDE SEQUENCE</scope>
    <source>
        <strain evidence="8">USDA</strain>
    </source>
</reference>
<dbReference type="EMBL" id="AAZO01002553">
    <property type="status" value="NOT_ANNOTATED_CDS"/>
    <property type="molecule type" value="Genomic_DNA"/>
</dbReference>
<feature type="region of interest" description="Disordered" evidence="5">
    <location>
        <begin position="389"/>
        <end position="433"/>
    </location>
</feature>
<dbReference type="EMBL" id="DS235184">
    <property type="protein sequence ID" value="EEB13067.1"/>
    <property type="molecule type" value="Genomic_DNA"/>
</dbReference>
<sequence>MGRKFNENDFFLFFLGVWSPTQKNVVEKTEEEKEENQERKKLEDEPIPPVWTPKSAQASPVLEKKEFRPVNFESPVLSRKKYNTPDEKRESSVPPPWQHTGGELPLLAKSPSSPALSLPKAPNPTVTLLQKAREGRLPRGAHYLNSEMNEFPISNESGIERLEIVSLTKSESDRPRKVEVSPKKIIGIGPTTKEGVPLVLRSELTDENREKWYKRMYDSLHKQGNDEDYVTVKYRTSPSRKGFGYQSEPESLTYDLSTNRYVTLDRRRAEPATTSSISVTLPRSRESPPRRDLGTYKNQPGRIEDYEPGHSSISELEANKWWDEVLEIFDRGEEDKTRPAYKTQSSRSFTNYASGYASDPQFVYKRTEDDLQSPPSSEEQKEAYRIIQKGGEIPLKGLRKPAPERPKGKYSPSRERLPRNAPQKENSSLKKSTVKYVESEVTIHYKSPVRSEAKVMLSEDELARRQAESMKRIYKEERRRKYLQELQDMNSRRHTDNFIPSQKSPIPLNRYDDFPLEYNFHSVDPDLVARGLYDFEGRRPRELAFRRGDIIYIMRRLDKNWCEGVLLDGTMGLFPLSYVEVIPYHEIMKYGRARAKYDFVPQTSLELPARKGDIITLTRKIDENWFEGKIGNRTGIIPASYCHVLVTPHVNVNTQIRSEKVNKPVAAPAAHSLIHDGSGLSSKHYYAPYVSSPNSPEFDLKRSNVKSATQPLNVRVNPRPEPALYQVLFNHVPNNDDELELLQGETVTVIEKCGDGWYIGSKTSDGKLGIFPGTHVRRIAPEFV</sequence>
<dbReference type="Pfam" id="PF00018">
    <property type="entry name" value="SH3_1"/>
    <property type="match status" value="2"/>
</dbReference>
<dbReference type="RefSeq" id="XP_002425805.1">
    <property type="nucleotide sequence ID" value="XM_002425760.1"/>
</dbReference>
<feature type="domain" description="SH3" evidence="6">
    <location>
        <begin position="588"/>
        <end position="647"/>
    </location>
</feature>
<name>E0VI61_PEDHC</name>
<dbReference type="eggNOG" id="KOG4225">
    <property type="taxonomic scope" value="Eukaryota"/>
</dbReference>
<dbReference type="GO" id="GO:0070161">
    <property type="term" value="C:anchoring junction"/>
    <property type="evidence" value="ECO:0007669"/>
    <property type="project" value="UniProtKB-SubCell"/>
</dbReference>
<evidence type="ECO:0000256" key="1">
    <source>
        <dbReference type="ARBA" id="ARBA00004282"/>
    </source>
</evidence>
<dbReference type="Pfam" id="PF14604">
    <property type="entry name" value="SH3_9"/>
    <property type="match status" value="1"/>
</dbReference>
<evidence type="ECO:0000259" key="6">
    <source>
        <dbReference type="PROSITE" id="PS50002"/>
    </source>
</evidence>
<evidence type="ECO:0000256" key="3">
    <source>
        <dbReference type="ARBA" id="ARBA00022949"/>
    </source>
</evidence>
<comment type="subcellular location">
    <subcellularLocation>
        <location evidence="1">Cell junction</location>
    </subcellularLocation>
</comment>
<dbReference type="VEuPathDB" id="VectorBase:PHUM221180"/>
<dbReference type="InterPro" id="IPR003127">
    <property type="entry name" value="SoHo_dom"/>
</dbReference>
<dbReference type="STRING" id="121224.E0VI61"/>
<dbReference type="CTD" id="8237765"/>